<evidence type="ECO:0000256" key="1">
    <source>
        <dbReference type="SAM" id="MobiDB-lite"/>
    </source>
</evidence>
<dbReference type="Pfam" id="PF07995">
    <property type="entry name" value="GSDH"/>
    <property type="match status" value="1"/>
</dbReference>
<evidence type="ECO:0000313" key="4">
    <source>
        <dbReference type="Proteomes" id="UP000027100"/>
    </source>
</evidence>
<dbReference type="Proteomes" id="UP000027100">
    <property type="component" value="Unassembled WGS sequence"/>
</dbReference>
<protein>
    <submittedName>
        <fullName evidence="3">Cadherin domain-containing protein</fullName>
    </submittedName>
</protein>
<dbReference type="EMBL" id="ARYM01000004">
    <property type="protein sequence ID" value="KCZ99559.1"/>
    <property type="molecule type" value="Genomic_DNA"/>
</dbReference>
<dbReference type="PATRIC" id="fig|1280954.3.peg.852"/>
<dbReference type="GO" id="GO:0005509">
    <property type="term" value="F:calcium ion binding"/>
    <property type="evidence" value="ECO:0007669"/>
    <property type="project" value="InterPro"/>
</dbReference>
<gene>
    <name evidence="3" type="ORF">HPO_04200</name>
</gene>
<sequence>MKTPILRTERWVALATAGIFALQACGGGGGGGSGASPPPPPPPAPPPPVNQPPSITSLATASINEGTTGPVYTLTATDPDGDALTRALVAEGDASFFSFNASTGVLSLNAALDYEAPQDANGDNIYEVNFRVEDGRGGVATLAVQIRVLDVDETITGMALRRVATGLSQPLYLEGIPGTDRVVVLQKGGLAVVLDPSLTSAMPDPVPFLDVSSQVGTDGEQGLVGMAFSPNFATDSTVYVNLTNTAGDTEIRRYRTYASNPLQLDPATSNVILRIPQIDEFHNGGWLGFGNDGLLYIATGDGGGVTAGADQSAQNTNSLLGKILRIDVAHDGDGFPDDDDRDYRIPAGNAFASNGSAGRPEIFALGLRNPWRSSFDRQTGDLFIADVGQSNREEINRMRPSDVGANYGWAVREGTAFYSGPDSGSFTPPVADYGHGTGATQGRSITGGYVYRGNIGPIRNHYLFADFASNNVWSVPVSSLTVGQTLPASQFNRLNDQLVPDAGALSSISSFGMDNDGNVYIVSIGGSIFRIEGAP</sequence>
<reference evidence="3 4" key="1">
    <citation type="journal article" date="2014" name="Antonie Van Leeuwenhoek">
        <title>Hyphomonas beringensis sp. nov. and Hyphomonas chukchiensis sp. nov., isolated from surface seawater of the Bering Sea and Chukchi Sea.</title>
        <authorList>
            <person name="Li C."/>
            <person name="Lai Q."/>
            <person name="Li G."/>
            <person name="Dong C."/>
            <person name="Wang J."/>
            <person name="Liao Y."/>
            <person name="Shao Z."/>
        </authorList>
    </citation>
    <scope>NUCLEOTIDE SEQUENCE [LARGE SCALE GENOMIC DNA]</scope>
    <source>
        <strain evidence="3 4">PS728</strain>
    </source>
</reference>
<dbReference type="SUPFAM" id="SSF49313">
    <property type="entry name" value="Cadherin-like"/>
    <property type="match status" value="1"/>
</dbReference>
<dbReference type="InterPro" id="IPR011042">
    <property type="entry name" value="6-blade_b-propeller_TolB-like"/>
</dbReference>
<feature type="region of interest" description="Disordered" evidence="1">
    <location>
        <begin position="28"/>
        <end position="53"/>
    </location>
</feature>
<feature type="compositionally biased region" description="Pro residues" evidence="1">
    <location>
        <begin position="36"/>
        <end position="51"/>
    </location>
</feature>
<feature type="domain" description="Cadherin" evidence="2">
    <location>
        <begin position="55"/>
        <end position="172"/>
    </location>
</feature>
<dbReference type="OrthoDB" id="9773411at2"/>
<dbReference type="PROSITE" id="PS51257">
    <property type="entry name" value="PROKAR_LIPOPROTEIN"/>
    <property type="match status" value="1"/>
</dbReference>
<keyword evidence="4" id="KW-1185">Reference proteome</keyword>
<dbReference type="Gene3D" id="2.60.40.60">
    <property type="entry name" value="Cadherins"/>
    <property type="match status" value="1"/>
</dbReference>
<dbReference type="PANTHER" id="PTHR19328">
    <property type="entry name" value="HEDGEHOG-INTERACTING PROTEIN"/>
    <property type="match status" value="1"/>
</dbReference>
<dbReference type="eggNOG" id="COG2133">
    <property type="taxonomic scope" value="Bacteria"/>
</dbReference>
<dbReference type="GO" id="GO:0016020">
    <property type="term" value="C:membrane"/>
    <property type="evidence" value="ECO:0007669"/>
    <property type="project" value="InterPro"/>
</dbReference>
<dbReference type="InterPro" id="IPR015919">
    <property type="entry name" value="Cadherin-like_sf"/>
</dbReference>
<dbReference type="AlphaFoldDB" id="A0A062VJ01"/>
<comment type="caution">
    <text evidence="3">The sequence shown here is derived from an EMBL/GenBank/DDBJ whole genome shotgun (WGS) entry which is preliminary data.</text>
</comment>
<dbReference type="InterPro" id="IPR002126">
    <property type="entry name" value="Cadherin-like_dom"/>
</dbReference>
<dbReference type="Pfam" id="PF17963">
    <property type="entry name" value="Big_9"/>
    <property type="match status" value="1"/>
</dbReference>
<dbReference type="RefSeq" id="WP_035594964.1">
    <property type="nucleotide sequence ID" value="NZ_ARYM01000004.1"/>
</dbReference>
<dbReference type="InterPro" id="IPR012938">
    <property type="entry name" value="Glc/Sorbosone_DH"/>
</dbReference>
<name>A0A062VJ01_9PROT</name>
<proteinExistence type="predicted"/>
<dbReference type="InterPro" id="IPR011041">
    <property type="entry name" value="Quinoprot_gluc/sorb_DH_b-prop"/>
</dbReference>
<dbReference type="PANTHER" id="PTHR19328:SF75">
    <property type="entry name" value="ALDOSE SUGAR DEHYDROGENASE YLII"/>
    <property type="match status" value="1"/>
</dbReference>
<dbReference type="PROSITE" id="PS50268">
    <property type="entry name" value="CADHERIN_2"/>
    <property type="match status" value="1"/>
</dbReference>
<dbReference type="STRING" id="1280954.HPO_04200"/>
<accession>A0A062VJ01</accession>
<evidence type="ECO:0000313" key="3">
    <source>
        <dbReference type="EMBL" id="KCZ99559.1"/>
    </source>
</evidence>
<dbReference type="Gene3D" id="2.120.10.30">
    <property type="entry name" value="TolB, C-terminal domain"/>
    <property type="match status" value="1"/>
</dbReference>
<dbReference type="GO" id="GO:0007156">
    <property type="term" value="P:homophilic cell adhesion via plasma membrane adhesion molecules"/>
    <property type="evidence" value="ECO:0007669"/>
    <property type="project" value="InterPro"/>
</dbReference>
<evidence type="ECO:0000259" key="2">
    <source>
        <dbReference type="PROSITE" id="PS50268"/>
    </source>
</evidence>
<organism evidence="3 4">
    <name type="scientific">Hyphomonas polymorpha PS728</name>
    <dbReference type="NCBI Taxonomy" id="1280954"/>
    <lineage>
        <taxon>Bacteria</taxon>
        <taxon>Pseudomonadati</taxon>
        <taxon>Pseudomonadota</taxon>
        <taxon>Alphaproteobacteria</taxon>
        <taxon>Hyphomonadales</taxon>
        <taxon>Hyphomonadaceae</taxon>
        <taxon>Hyphomonas</taxon>
    </lineage>
</organism>
<dbReference type="SUPFAM" id="SSF50952">
    <property type="entry name" value="Soluble quinoprotein glucose dehydrogenase"/>
    <property type="match status" value="1"/>
</dbReference>
<dbReference type="CDD" id="cd11304">
    <property type="entry name" value="Cadherin_repeat"/>
    <property type="match status" value="1"/>
</dbReference>